<dbReference type="AlphaFoldDB" id="A0A3P7JU85"/>
<dbReference type="EMBL" id="UYYB01131623">
    <property type="protein sequence ID" value="VDM84623.1"/>
    <property type="molecule type" value="Genomic_DNA"/>
</dbReference>
<gene>
    <name evidence="1" type="ORF">SVUK_LOCUS19621</name>
</gene>
<organism evidence="1 2">
    <name type="scientific">Strongylus vulgaris</name>
    <name type="common">Blood worm</name>
    <dbReference type="NCBI Taxonomy" id="40348"/>
    <lineage>
        <taxon>Eukaryota</taxon>
        <taxon>Metazoa</taxon>
        <taxon>Ecdysozoa</taxon>
        <taxon>Nematoda</taxon>
        <taxon>Chromadorea</taxon>
        <taxon>Rhabditida</taxon>
        <taxon>Rhabditina</taxon>
        <taxon>Rhabditomorpha</taxon>
        <taxon>Strongyloidea</taxon>
        <taxon>Strongylidae</taxon>
        <taxon>Strongylus</taxon>
    </lineage>
</organism>
<keyword evidence="2" id="KW-1185">Reference proteome</keyword>
<proteinExistence type="predicted"/>
<reference evidence="1 2" key="1">
    <citation type="submission" date="2018-11" db="EMBL/GenBank/DDBJ databases">
        <authorList>
            <consortium name="Pathogen Informatics"/>
        </authorList>
    </citation>
    <scope>NUCLEOTIDE SEQUENCE [LARGE SCALE GENOMIC DNA]</scope>
</reference>
<name>A0A3P7JU85_STRVU</name>
<sequence length="101" mass="12002">MNDSKPRSKDPLNTTWLYLEDGSHNDKNWLIEHEEEVISECREQPEDGKVPFFKNLLGVTNDQIYDEELETLRKTFDELFPDIENDHSETFHMEDLSLVFL</sequence>
<protein>
    <submittedName>
        <fullName evidence="1">Uncharacterized protein</fullName>
    </submittedName>
</protein>
<dbReference type="Proteomes" id="UP000270094">
    <property type="component" value="Unassembled WGS sequence"/>
</dbReference>
<evidence type="ECO:0000313" key="1">
    <source>
        <dbReference type="EMBL" id="VDM84623.1"/>
    </source>
</evidence>
<accession>A0A3P7JU85</accession>
<evidence type="ECO:0000313" key="2">
    <source>
        <dbReference type="Proteomes" id="UP000270094"/>
    </source>
</evidence>